<proteinExistence type="predicted"/>
<dbReference type="Proteomes" id="UP000604273">
    <property type="component" value="Unassembled WGS sequence"/>
</dbReference>
<reference evidence="2" key="1">
    <citation type="journal article" date="2020" name="BMC Genomics">
        <title>Correction to: Identification and distribution of gene clusters required for synthesis of sphingolipid metabolism inhibitors in diverse species of the filamentous fungus Fusarium.</title>
        <authorList>
            <person name="Kim H.S."/>
            <person name="Lohmar J.M."/>
            <person name="Busman M."/>
            <person name="Brown D.W."/>
            <person name="Naumann T.A."/>
            <person name="Divon H.H."/>
            <person name="Lysoe E."/>
            <person name="Uhlig S."/>
            <person name="Proctor R.H."/>
        </authorList>
    </citation>
    <scope>NUCLEOTIDE SEQUENCE</scope>
    <source>
        <strain evidence="2">NRRL 45417</strain>
    </source>
</reference>
<feature type="compositionally biased region" description="Polar residues" evidence="1">
    <location>
        <begin position="24"/>
        <end position="36"/>
    </location>
</feature>
<name>A0A8H4STQ9_9HYPO</name>
<accession>A0A8H4STQ9</accession>
<dbReference type="OrthoDB" id="5090716at2759"/>
<gene>
    <name evidence="2" type="ORF">FGADI_11761</name>
</gene>
<keyword evidence="3" id="KW-1185">Reference proteome</keyword>
<evidence type="ECO:0000256" key="1">
    <source>
        <dbReference type="SAM" id="MobiDB-lite"/>
    </source>
</evidence>
<evidence type="ECO:0000313" key="2">
    <source>
        <dbReference type="EMBL" id="KAF4945639.1"/>
    </source>
</evidence>
<dbReference type="AlphaFoldDB" id="A0A8H4STQ9"/>
<evidence type="ECO:0000313" key="3">
    <source>
        <dbReference type="Proteomes" id="UP000604273"/>
    </source>
</evidence>
<feature type="compositionally biased region" description="Basic and acidic residues" evidence="1">
    <location>
        <begin position="181"/>
        <end position="208"/>
    </location>
</feature>
<feature type="region of interest" description="Disordered" evidence="1">
    <location>
        <begin position="121"/>
        <end position="143"/>
    </location>
</feature>
<protein>
    <submittedName>
        <fullName evidence="2">Uncharacterized protein</fullName>
    </submittedName>
</protein>
<feature type="region of interest" description="Disordered" evidence="1">
    <location>
        <begin position="1"/>
        <end position="36"/>
    </location>
</feature>
<dbReference type="EMBL" id="JABFAI010000361">
    <property type="protein sequence ID" value="KAF4945639.1"/>
    <property type="molecule type" value="Genomic_DNA"/>
</dbReference>
<comment type="caution">
    <text evidence="2">The sequence shown here is derived from an EMBL/GenBank/DDBJ whole genome shotgun (WGS) entry which is preliminary data.</text>
</comment>
<feature type="region of interest" description="Disordered" evidence="1">
    <location>
        <begin position="176"/>
        <end position="227"/>
    </location>
</feature>
<organism evidence="2 3">
    <name type="scientific">Fusarium gaditjirri</name>
    <dbReference type="NCBI Taxonomy" id="282569"/>
    <lineage>
        <taxon>Eukaryota</taxon>
        <taxon>Fungi</taxon>
        <taxon>Dikarya</taxon>
        <taxon>Ascomycota</taxon>
        <taxon>Pezizomycotina</taxon>
        <taxon>Sordariomycetes</taxon>
        <taxon>Hypocreomycetidae</taxon>
        <taxon>Hypocreales</taxon>
        <taxon>Nectriaceae</taxon>
        <taxon>Fusarium</taxon>
        <taxon>Fusarium nisikadoi species complex</taxon>
    </lineage>
</organism>
<reference evidence="2" key="2">
    <citation type="submission" date="2020-05" db="EMBL/GenBank/DDBJ databases">
        <authorList>
            <person name="Kim H.-S."/>
            <person name="Proctor R.H."/>
            <person name="Brown D.W."/>
        </authorList>
    </citation>
    <scope>NUCLEOTIDE SEQUENCE</scope>
    <source>
        <strain evidence="2">NRRL 45417</strain>
    </source>
</reference>
<sequence length="291" mass="34179">MVAEKPSMEAGEMLSKESVEKPNMTGQVTKTLGTQAAQDRIMEENGRRFTYRFRDSNGLMLPPDERWTDKDGKSREWWEQKSLLRDWVQGRMSREEFDSHFPYYMGVPPEHCRIDYRADNRSPEELSDTENSESPVNPGDPWSEETYFMLQDNTAEMLRVVYFACRFGDDDDLPLQPCMEPSKKEEGFDKRSLKEDDKDEPRYAHHYGDGGGLPLRPGMGPPKTKEEFEEHYKKILAEEDEFFKMSEEEINAKFPEYKDMPESCCTTEHEACRIMTELDEARERKRSEEKK</sequence>